<gene>
    <name evidence="6" type="ORF">HBH39_11955</name>
</gene>
<dbReference type="GO" id="GO:0004577">
    <property type="term" value="F:N-acetylglucosaminyldiphosphodolichol N-acetylglucosaminyltransferase activity"/>
    <property type="evidence" value="ECO:0007669"/>
    <property type="project" value="TreeGrafter"/>
</dbReference>
<protein>
    <recommendedName>
        <fullName evidence="8">Polysaccharide biosynthesis protein</fullName>
    </recommendedName>
</protein>
<dbReference type="InterPro" id="IPR013969">
    <property type="entry name" value="Oligosacch_biosynth_Alg14"/>
</dbReference>
<dbReference type="PANTHER" id="PTHR12154:SF4">
    <property type="entry name" value="UDP-N-ACETYLGLUCOSAMINE TRANSFERASE SUBUNIT ALG14 HOMOLOG"/>
    <property type="match status" value="1"/>
</dbReference>
<evidence type="ECO:0000256" key="3">
    <source>
        <dbReference type="ARBA" id="ARBA00022824"/>
    </source>
</evidence>
<organism evidence="6 7">
    <name type="scientific">Shewanella aestuarii</name>
    <dbReference type="NCBI Taxonomy" id="1028752"/>
    <lineage>
        <taxon>Bacteria</taxon>
        <taxon>Pseudomonadati</taxon>
        <taxon>Pseudomonadota</taxon>
        <taxon>Gammaproteobacteria</taxon>
        <taxon>Alteromonadales</taxon>
        <taxon>Shewanellaceae</taxon>
        <taxon>Shewanella</taxon>
    </lineage>
</organism>
<dbReference type="AlphaFoldDB" id="A0A6G9QL36"/>
<dbReference type="RefSeq" id="WP_167678559.1">
    <property type="nucleotide sequence ID" value="NZ_CP050313.1"/>
</dbReference>
<evidence type="ECO:0000256" key="4">
    <source>
        <dbReference type="ARBA" id="ARBA00022989"/>
    </source>
</evidence>
<evidence type="ECO:0000256" key="1">
    <source>
        <dbReference type="ARBA" id="ARBA00004389"/>
    </source>
</evidence>
<evidence type="ECO:0008006" key="8">
    <source>
        <dbReference type="Google" id="ProtNLM"/>
    </source>
</evidence>
<reference evidence="6 7" key="1">
    <citation type="submission" date="2020-03" db="EMBL/GenBank/DDBJ databases">
        <title>Complete genome sequence of Shewanella sp.</title>
        <authorList>
            <person name="Kim Y.-S."/>
            <person name="Kim S.-J."/>
            <person name="Jung H.-K."/>
            <person name="Kim K.-H."/>
        </authorList>
    </citation>
    <scope>NUCLEOTIDE SEQUENCE [LARGE SCALE GENOMIC DNA]</scope>
    <source>
        <strain evidence="6 7">PN3F2</strain>
    </source>
</reference>
<evidence type="ECO:0000313" key="7">
    <source>
        <dbReference type="Proteomes" id="UP000502608"/>
    </source>
</evidence>
<evidence type="ECO:0000313" key="6">
    <source>
        <dbReference type="EMBL" id="QIR15108.1"/>
    </source>
</evidence>
<keyword evidence="3" id="KW-0256">Endoplasmic reticulum</keyword>
<dbReference type="Pfam" id="PF08660">
    <property type="entry name" value="Alg14"/>
    <property type="match status" value="1"/>
</dbReference>
<dbReference type="Gene3D" id="3.40.50.2000">
    <property type="entry name" value="Glycogen Phosphorylase B"/>
    <property type="match status" value="1"/>
</dbReference>
<keyword evidence="4" id="KW-1133">Transmembrane helix</keyword>
<name>A0A6G9QL36_9GAMM</name>
<dbReference type="KEGG" id="saes:HBH39_11955"/>
<dbReference type="EMBL" id="CP050313">
    <property type="protein sequence ID" value="QIR15108.1"/>
    <property type="molecule type" value="Genomic_DNA"/>
</dbReference>
<dbReference type="Proteomes" id="UP000502608">
    <property type="component" value="Chromosome"/>
</dbReference>
<keyword evidence="2" id="KW-0812">Transmembrane</keyword>
<dbReference type="PANTHER" id="PTHR12154">
    <property type="entry name" value="GLYCOSYL TRANSFERASE-RELATED"/>
    <property type="match status" value="1"/>
</dbReference>
<keyword evidence="5" id="KW-0472">Membrane</keyword>
<evidence type="ECO:0000256" key="5">
    <source>
        <dbReference type="ARBA" id="ARBA00023136"/>
    </source>
</evidence>
<comment type="subcellular location">
    <subcellularLocation>
        <location evidence="1">Endoplasmic reticulum membrane</location>
        <topology evidence="1">Single-pass membrane protein</topology>
    </subcellularLocation>
</comment>
<sequence>MSEKVILIIYGRGGHREQMRRLLEQLKIKEPALKFVSIADVKDGFGAIEHLYCPEPRDKFSRIKGPFQLAYSGLVSLIQCIKLTIKHSPSGILSTGPGMAVVPSILYRLMGKNVVYIESWSRFYSGSLTGHVMYYISNKFYVQNKSMKDIFPKAKYAGRL</sequence>
<dbReference type="NCBIfam" id="NF041549">
    <property type="entry name" value="PssD"/>
    <property type="match status" value="1"/>
</dbReference>
<proteinExistence type="predicted"/>
<evidence type="ECO:0000256" key="2">
    <source>
        <dbReference type="ARBA" id="ARBA00022692"/>
    </source>
</evidence>
<accession>A0A6G9QL36</accession>
<dbReference type="GO" id="GO:0006488">
    <property type="term" value="P:dolichol-linked oligosaccharide biosynthetic process"/>
    <property type="evidence" value="ECO:0007669"/>
    <property type="project" value="InterPro"/>
</dbReference>
<keyword evidence="7" id="KW-1185">Reference proteome</keyword>